<dbReference type="GO" id="GO:0099402">
    <property type="term" value="P:plant organ development"/>
    <property type="evidence" value="ECO:0007669"/>
    <property type="project" value="UniProtKB-ARBA"/>
</dbReference>
<feature type="repeat" description="PPR" evidence="2">
    <location>
        <begin position="112"/>
        <end position="146"/>
    </location>
</feature>
<evidence type="ECO:0008006" key="5">
    <source>
        <dbReference type="Google" id="ProtNLM"/>
    </source>
</evidence>
<name>A0A835VFD9_VANPL</name>
<organism evidence="3 4">
    <name type="scientific">Vanilla planifolia</name>
    <name type="common">Vanilla</name>
    <dbReference type="NCBI Taxonomy" id="51239"/>
    <lineage>
        <taxon>Eukaryota</taxon>
        <taxon>Viridiplantae</taxon>
        <taxon>Streptophyta</taxon>
        <taxon>Embryophyta</taxon>
        <taxon>Tracheophyta</taxon>
        <taxon>Spermatophyta</taxon>
        <taxon>Magnoliopsida</taxon>
        <taxon>Liliopsida</taxon>
        <taxon>Asparagales</taxon>
        <taxon>Orchidaceae</taxon>
        <taxon>Vanilloideae</taxon>
        <taxon>Vanilleae</taxon>
        <taxon>Vanilla</taxon>
    </lineage>
</organism>
<evidence type="ECO:0000313" key="4">
    <source>
        <dbReference type="Proteomes" id="UP000636800"/>
    </source>
</evidence>
<evidence type="ECO:0000256" key="2">
    <source>
        <dbReference type="PROSITE-ProRule" id="PRU00708"/>
    </source>
</evidence>
<reference evidence="3 4" key="1">
    <citation type="journal article" date="2020" name="Nat. Food">
        <title>A phased Vanilla planifolia genome enables genetic improvement of flavour and production.</title>
        <authorList>
            <person name="Hasing T."/>
            <person name="Tang H."/>
            <person name="Brym M."/>
            <person name="Khazi F."/>
            <person name="Huang T."/>
            <person name="Chambers A.H."/>
        </authorList>
    </citation>
    <scope>NUCLEOTIDE SEQUENCE [LARGE SCALE GENOMIC DNA]</scope>
    <source>
        <tissue evidence="3">Leaf</tissue>
    </source>
</reference>
<dbReference type="Gene3D" id="1.25.40.10">
    <property type="entry name" value="Tetratricopeptide repeat domain"/>
    <property type="match status" value="2"/>
</dbReference>
<keyword evidence="1" id="KW-0677">Repeat</keyword>
<dbReference type="GO" id="GO:0003723">
    <property type="term" value="F:RNA binding"/>
    <property type="evidence" value="ECO:0007669"/>
    <property type="project" value="InterPro"/>
</dbReference>
<dbReference type="FunFam" id="1.25.40.10:FF:000158">
    <property type="entry name" value="pentatricopeptide repeat-containing protein At2g33680"/>
    <property type="match status" value="1"/>
</dbReference>
<dbReference type="InterPro" id="IPR011990">
    <property type="entry name" value="TPR-like_helical_dom_sf"/>
</dbReference>
<dbReference type="PROSITE" id="PS51375">
    <property type="entry name" value="PPR"/>
    <property type="match status" value="3"/>
</dbReference>
<dbReference type="InterPro" id="IPR046848">
    <property type="entry name" value="E_motif"/>
</dbReference>
<dbReference type="Pfam" id="PF01535">
    <property type="entry name" value="PPR"/>
    <property type="match status" value="1"/>
</dbReference>
<keyword evidence="4" id="KW-1185">Reference proteome</keyword>
<dbReference type="AlphaFoldDB" id="A0A835VFD9"/>
<dbReference type="PANTHER" id="PTHR24015">
    <property type="entry name" value="OS07G0578800 PROTEIN-RELATED"/>
    <property type="match status" value="1"/>
</dbReference>
<gene>
    <name evidence="3" type="ORF">HPP92_003360</name>
</gene>
<sequence>MVMFMLLRDKNSITWSAMITGFAQNGEPYKALELFARMHSVDVRPSEFTFVGVLNACSDHSSMTEGKGAHCFLLKLGFESQVYIKSALVDMYAKCFCINDAKSAFDSLHERDIILWTTMITAYVQNGEYEDALTLYSLIENEGILPNNLTITGALCACSSLVAFEQGKQIHARSLKYGFGLGIPLGSALSTMYAKCGNLEDCNLVFRRMPYRDVVAWNSIISSYSQNGCGNDALTLFEEMKSEGRQPDHVTFINVLNACSHMGLVDRGWDYFRSMQSLYCLAPRIEHFACMVDMLSRTGKFEEAKNLIESVPIDHGTCLWRILLGACRHKKNFHFGAYAGEKLMELGSNDSSTYILLSNIYAAWNKWDDVERVRRTMKFRGVNKEPGAVG</sequence>
<comment type="caution">
    <text evidence="3">The sequence shown here is derived from an EMBL/GenBank/DDBJ whole genome shotgun (WGS) entry which is preliminary data.</text>
</comment>
<feature type="repeat" description="PPR" evidence="2">
    <location>
        <begin position="213"/>
        <end position="247"/>
    </location>
</feature>
<dbReference type="InterPro" id="IPR046960">
    <property type="entry name" value="PPR_At4g14850-like_plant"/>
</dbReference>
<dbReference type="Pfam" id="PF13041">
    <property type="entry name" value="PPR_2"/>
    <property type="match status" value="3"/>
</dbReference>
<dbReference type="OrthoDB" id="10264446at2759"/>
<dbReference type="EMBL" id="JADCNL010000001">
    <property type="protein sequence ID" value="KAG0498669.1"/>
    <property type="molecule type" value="Genomic_DNA"/>
</dbReference>
<evidence type="ECO:0000313" key="3">
    <source>
        <dbReference type="EMBL" id="KAG0498669.1"/>
    </source>
</evidence>
<dbReference type="NCBIfam" id="TIGR00756">
    <property type="entry name" value="PPR"/>
    <property type="match status" value="3"/>
</dbReference>
<dbReference type="Pfam" id="PF20431">
    <property type="entry name" value="E_motif"/>
    <property type="match status" value="1"/>
</dbReference>
<dbReference type="GO" id="GO:0009451">
    <property type="term" value="P:RNA modification"/>
    <property type="evidence" value="ECO:0007669"/>
    <property type="project" value="InterPro"/>
</dbReference>
<feature type="repeat" description="PPR" evidence="2">
    <location>
        <begin position="11"/>
        <end position="45"/>
    </location>
</feature>
<dbReference type="Proteomes" id="UP000636800">
    <property type="component" value="Chromosome 1"/>
</dbReference>
<evidence type="ECO:0000256" key="1">
    <source>
        <dbReference type="ARBA" id="ARBA00022737"/>
    </source>
</evidence>
<dbReference type="FunFam" id="1.25.40.10:FF:000344">
    <property type="entry name" value="Pentatricopeptide repeat-containing protein"/>
    <property type="match status" value="1"/>
</dbReference>
<protein>
    <recommendedName>
        <fullName evidence="5">Pentatricopeptide repeat-containing protein</fullName>
    </recommendedName>
</protein>
<dbReference type="InterPro" id="IPR002885">
    <property type="entry name" value="PPR_rpt"/>
</dbReference>
<proteinExistence type="predicted"/>
<dbReference type="PANTHER" id="PTHR24015:SF47">
    <property type="entry name" value="OS01G0374200 PROTEIN"/>
    <property type="match status" value="1"/>
</dbReference>
<accession>A0A835VFD9</accession>